<dbReference type="GeneID" id="105981512"/>
<dbReference type="GO" id="GO:0050830">
    <property type="term" value="P:defense response to Gram-positive bacterium"/>
    <property type="evidence" value="ECO:0007669"/>
    <property type="project" value="TreeGrafter"/>
</dbReference>
<name>A0A1S3EQG4_DIPOR</name>
<dbReference type="GO" id="GO:0001530">
    <property type="term" value="F:lipopolysaccharide binding"/>
    <property type="evidence" value="ECO:0007669"/>
    <property type="project" value="TreeGrafter"/>
</dbReference>
<dbReference type="InParanoid" id="A0A1S3EQG4"/>
<accession>A0A1S3EQG4</accession>
<dbReference type="PANTHER" id="PTHR10504">
    <property type="entry name" value="BACTERICIDAL PERMEABILITY-INCREASING BPI PROTEIN-RELATED"/>
    <property type="match status" value="1"/>
</dbReference>
<dbReference type="SUPFAM" id="SSF55394">
    <property type="entry name" value="Bactericidal permeability-increasing protein, BPI"/>
    <property type="match status" value="1"/>
</dbReference>
<dbReference type="RefSeq" id="XP_012866159.1">
    <property type="nucleotide sequence ID" value="XM_013010705.1"/>
</dbReference>
<dbReference type="GO" id="GO:0002281">
    <property type="term" value="P:macrophage activation involved in immune response"/>
    <property type="evidence" value="ECO:0007669"/>
    <property type="project" value="TreeGrafter"/>
</dbReference>
<evidence type="ECO:0000256" key="1">
    <source>
        <dbReference type="RuleBase" id="RU369039"/>
    </source>
</evidence>
<dbReference type="InterPro" id="IPR017943">
    <property type="entry name" value="Bactericidal_perm-incr_a/b_dom"/>
</dbReference>
<comment type="domain">
    <text evidence="1">The N-terminal region may be exposed to the interior of the granule, whereas the C-terminal portion may be embedded in the membrane. During phagocytosis and degranulation, proteases may be released and activated and cleave BPI at the junction of the N- and C-terminal portions of the molecule, providing controlled release of the N-terminal antibacterial fragment when bacteria are ingested.</text>
</comment>
<comment type="function">
    <text evidence="1">The cytotoxic action of BPI is limited to many species of Gram-negative bacteria; this specificity may be explained by a strong affinity of the very basic N-terminal half for the negatively charged lipopolysaccharides that are unique to the Gram-negative bacterial outer envelope.</text>
</comment>
<keyword evidence="1" id="KW-0399">Innate immunity</keyword>
<dbReference type="GO" id="GO:0031663">
    <property type="term" value="P:lipopolysaccharide-mediated signaling pathway"/>
    <property type="evidence" value="ECO:0007669"/>
    <property type="project" value="TreeGrafter"/>
</dbReference>
<dbReference type="GO" id="GO:0043032">
    <property type="term" value="P:positive regulation of macrophage activation"/>
    <property type="evidence" value="ECO:0007669"/>
    <property type="project" value="TreeGrafter"/>
</dbReference>
<dbReference type="Gene3D" id="3.15.10.10">
    <property type="entry name" value="Bactericidal permeability-increasing protein, domain 1"/>
    <property type="match status" value="1"/>
</dbReference>
<keyword evidence="1" id="KW-0044">Antibiotic</keyword>
<keyword evidence="1 2" id="KW-0732">Signal</keyword>
<proteinExistence type="predicted"/>
<reference evidence="4" key="1">
    <citation type="submission" date="2025-08" db="UniProtKB">
        <authorList>
            <consortium name="RefSeq"/>
        </authorList>
    </citation>
    <scope>IDENTIFICATION</scope>
    <source>
        <tissue evidence="4">Kidney</tissue>
    </source>
</reference>
<dbReference type="InterPro" id="IPR032942">
    <property type="entry name" value="BPI/LBP/Plunc"/>
</dbReference>
<dbReference type="GO" id="GO:0045087">
    <property type="term" value="P:innate immune response"/>
    <property type="evidence" value="ECO:0007669"/>
    <property type="project" value="UniProtKB-UniRule"/>
</dbReference>
<comment type="subunit">
    <text evidence="1">Monomer. Homodimer; disulfide-linked.</text>
</comment>
<dbReference type="GO" id="GO:0006953">
    <property type="term" value="P:acute-phase response"/>
    <property type="evidence" value="ECO:0007669"/>
    <property type="project" value="TreeGrafter"/>
</dbReference>
<evidence type="ECO:0000256" key="2">
    <source>
        <dbReference type="SAM" id="SignalP"/>
    </source>
</evidence>
<feature type="signal peptide" evidence="2">
    <location>
        <begin position="1"/>
        <end position="20"/>
    </location>
</feature>
<dbReference type="Proteomes" id="UP000081671">
    <property type="component" value="Unplaced"/>
</dbReference>
<dbReference type="GO" id="GO:0050829">
    <property type="term" value="P:defense response to Gram-negative bacterium"/>
    <property type="evidence" value="ECO:0007669"/>
    <property type="project" value="UniProtKB-UniRule"/>
</dbReference>
<comment type="subcellular location">
    <subcellularLocation>
        <location evidence="1">Secreted</location>
    </subcellularLocation>
</comment>
<gene>
    <name evidence="4" type="primary">LOC105981512</name>
</gene>
<protein>
    <recommendedName>
        <fullName evidence="1">Bactericidal permeability-increasing protein</fullName>
        <shortName evidence="1">BPI</shortName>
    </recommendedName>
</protein>
<dbReference type="AlphaFoldDB" id="A0A1S3EQG4"/>
<dbReference type="OrthoDB" id="10255543at2759"/>
<evidence type="ECO:0000313" key="3">
    <source>
        <dbReference type="Proteomes" id="UP000081671"/>
    </source>
</evidence>
<sequence length="80" mass="9000">MKARLHCVAVGLMLWMGSSRFGEGTANPGIVVQITRKGLEYAHQYAIAILKKELSTIKVPNLSGHFRIRWVGSVSYDFHR</sequence>
<keyword evidence="1" id="KW-1015">Disulfide bond</keyword>
<dbReference type="GO" id="GO:0005615">
    <property type="term" value="C:extracellular space"/>
    <property type="evidence" value="ECO:0007669"/>
    <property type="project" value="UniProtKB-UniRule"/>
</dbReference>
<keyword evidence="1" id="KW-0391">Immunity</keyword>
<keyword evidence="1" id="KW-0929">Antimicrobial</keyword>
<comment type="domain">
    <text evidence="1">The N- and C-terminal barrels adopt an identical fold despite having only 13% of conserved residues.</text>
</comment>
<evidence type="ECO:0000313" key="4">
    <source>
        <dbReference type="RefSeq" id="XP_012866159.1"/>
    </source>
</evidence>
<organism evidence="3 4">
    <name type="scientific">Dipodomys ordii</name>
    <name type="common">Ord's kangaroo rat</name>
    <dbReference type="NCBI Taxonomy" id="10020"/>
    <lineage>
        <taxon>Eukaryota</taxon>
        <taxon>Metazoa</taxon>
        <taxon>Chordata</taxon>
        <taxon>Craniata</taxon>
        <taxon>Vertebrata</taxon>
        <taxon>Euteleostomi</taxon>
        <taxon>Mammalia</taxon>
        <taxon>Eutheria</taxon>
        <taxon>Euarchontoglires</taxon>
        <taxon>Glires</taxon>
        <taxon>Rodentia</taxon>
        <taxon>Castorimorpha</taxon>
        <taxon>Heteromyidae</taxon>
        <taxon>Dipodomyinae</taxon>
        <taxon>Dipodomys</taxon>
    </lineage>
</organism>
<dbReference type="KEGG" id="dord:105981512"/>
<keyword evidence="1" id="KW-0325">Glycoprotein</keyword>
<keyword evidence="1" id="KW-0964">Secreted</keyword>
<dbReference type="PANTHER" id="PTHR10504:SF76">
    <property type="entry name" value="BACTERICIDAL PERMEABILITY-INCREASING PROTEIN"/>
    <property type="match status" value="1"/>
</dbReference>
<keyword evidence="3" id="KW-1185">Reference proteome</keyword>
<feature type="chain" id="PRO_5010295389" description="Bactericidal permeability-increasing protein" evidence="2">
    <location>
        <begin position="21"/>
        <end position="80"/>
    </location>
</feature>